<accession>A0A8T2JN26</accession>
<dbReference type="EMBL" id="JAACNH010000003">
    <property type="protein sequence ID" value="KAG8446705.1"/>
    <property type="molecule type" value="Genomic_DNA"/>
</dbReference>
<dbReference type="InterPro" id="IPR039008">
    <property type="entry name" value="IF_rod_dom"/>
</dbReference>
<comment type="caution">
    <text evidence="6">The sequence shown here is derived from an EMBL/GenBank/DDBJ whole genome shotgun (WGS) entry which is preliminary data.</text>
</comment>
<proteinExistence type="inferred from homology"/>
<organism evidence="6 7">
    <name type="scientific">Hymenochirus boettgeri</name>
    <name type="common">Congo dwarf clawed frog</name>
    <dbReference type="NCBI Taxonomy" id="247094"/>
    <lineage>
        <taxon>Eukaryota</taxon>
        <taxon>Metazoa</taxon>
        <taxon>Chordata</taxon>
        <taxon>Craniata</taxon>
        <taxon>Vertebrata</taxon>
        <taxon>Euteleostomi</taxon>
        <taxon>Amphibia</taxon>
        <taxon>Batrachia</taxon>
        <taxon>Anura</taxon>
        <taxon>Pipoidea</taxon>
        <taxon>Pipidae</taxon>
        <taxon>Pipinae</taxon>
        <taxon>Hymenochirus</taxon>
    </lineage>
</organism>
<evidence type="ECO:0000259" key="5">
    <source>
        <dbReference type="PROSITE" id="PS51842"/>
    </source>
</evidence>
<evidence type="ECO:0000313" key="7">
    <source>
        <dbReference type="Proteomes" id="UP000812440"/>
    </source>
</evidence>
<feature type="coiled-coil region" evidence="4">
    <location>
        <begin position="188"/>
        <end position="306"/>
    </location>
</feature>
<dbReference type="PROSITE" id="PS00226">
    <property type="entry name" value="IF_ROD_1"/>
    <property type="match status" value="1"/>
</dbReference>
<dbReference type="OrthoDB" id="9895047at2759"/>
<comment type="similarity">
    <text evidence="3">Belongs to the intermediate filament family.</text>
</comment>
<dbReference type="GO" id="GO:0005882">
    <property type="term" value="C:intermediate filament"/>
    <property type="evidence" value="ECO:0007669"/>
    <property type="project" value="UniProtKB-KW"/>
</dbReference>
<dbReference type="GO" id="GO:0045109">
    <property type="term" value="P:intermediate filament organization"/>
    <property type="evidence" value="ECO:0007669"/>
    <property type="project" value="TreeGrafter"/>
</dbReference>
<feature type="domain" description="IF rod" evidence="5">
    <location>
        <begin position="78"/>
        <end position="384"/>
    </location>
</feature>
<dbReference type="PANTHER" id="PTHR23239:SF383">
    <property type="entry name" value="KERATIN 12, GENE 1"/>
    <property type="match status" value="1"/>
</dbReference>
<dbReference type="GO" id="GO:0030855">
    <property type="term" value="P:epithelial cell differentiation"/>
    <property type="evidence" value="ECO:0007669"/>
    <property type="project" value="TreeGrafter"/>
</dbReference>
<reference evidence="6" key="1">
    <citation type="thesis" date="2020" institute="ProQuest LLC" country="789 East Eisenhower Parkway, Ann Arbor, MI, USA">
        <title>Comparative Genomics and Chromosome Evolution.</title>
        <authorList>
            <person name="Mudd A.B."/>
        </authorList>
    </citation>
    <scope>NUCLEOTIDE SEQUENCE</scope>
    <source>
        <strain evidence="6">Female2</strain>
        <tissue evidence="6">Blood</tissue>
    </source>
</reference>
<dbReference type="SUPFAM" id="SSF64593">
    <property type="entry name" value="Intermediate filament protein, coiled coil region"/>
    <property type="match status" value="2"/>
</dbReference>
<name>A0A8T2JN26_9PIPI</name>
<keyword evidence="7" id="KW-1185">Reference proteome</keyword>
<dbReference type="Gene3D" id="1.20.5.170">
    <property type="match status" value="1"/>
</dbReference>
<feature type="non-terminal residue" evidence="6">
    <location>
        <position position="384"/>
    </location>
</feature>
<dbReference type="Gene3D" id="1.20.5.1160">
    <property type="entry name" value="Vasodilator-stimulated phosphoprotein"/>
    <property type="match status" value="1"/>
</dbReference>
<gene>
    <name evidence="6" type="ORF">GDO86_014240</name>
</gene>
<dbReference type="PANTHER" id="PTHR23239">
    <property type="entry name" value="INTERMEDIATE FILAMENT"/>
    <property type="match status" value="1"/>
</dbReference>
<dbReference type="SMART" id="SM01391">
    <property type="entry name" value="Filament"/>
    <property type="match status" value="1"/>
</dbReference>
<keyword evidence="2 4" id="KW-0175">Coiled coil</keyword>
<feature type="coiled-coil region" evidence="4">
    <location>
        <begin position="82"/>
        <end position="159"/>
    </location>
</feature>
<evidence type="ECO:0000256" key="3">
    <source>
        <dbReference type="RuleBase" id="RU000685"/>
    </source>
</evidence>
<dbReference type="GO" id="GO:0005198">
    <property type="term" value="F:structural molecule activity"/>
    <property type="evidence" value="ECO:0007669"/>
    <property type="project" value="InterPro"/>
</dbReference>
<dbReference type="AlphaFoldDB" id="A0A8T2JN26"/>
<dbReference type="Gene3D" id="1.20.5.500">
    <property type="entry name" value="Single helix bin"/>
    <property type="match status" value="1"/>
</dbReference>
<dbReference type="Proteomes" id="UP000812440">
    <property type="component" value="Chromosome 8_10"/>
</dbReference>
<dbReference type="InterPro" id="IPR002957">
    <property type="entry name" value="Keratin_I"/>
</dbReference>
<dbReference type="Pfam" id="PF00038">
    <property type="entry name" value="Filament"/>
    <property type="match status" value="1"/>
</dbReference>
<keyword evidence="1 3" id="KW-0403">Intermediate filament</keyword>
<protein>
    <recommendedName>
        <fullName evidence="5">IF rod domain-containing protein</fullName>
    </recommendedName>
</protein>
<evidence type="ECO:0000256" key="2">
    <source>
        <dbReference type="ARBA" id="ARBA00023054"/>
    </source>
</evidence>
<evidence type="ECO:0000256" key="1">
    <source>
        <dbReference type="ARBA" id="ARBA00022754"/>
    </source>
</evidence>
<dbReference type="PRINTS" id="PR01248">
    <property type="entry name" value="TYPE1KERATIN"/>
</dbReference>
<dbReference type="InterPro" id="IPR018039">
    <property type="entry name" value="IF_conserved"/>
</dbReference>
<evidence type="ECO:0000313" key="6">
    <source>
        <dbReference type="EMBL" id="KAG8446705.1"/>
    </source>
</evidence>
<sequence>MANSVSTKRMFVIRGGQIQFDSSSGGHYKKVSVAGYASSVYGGAGGLGTKISTAGSHGRDIPSYNLYSSNRISVSGNDKETMQNLNNRLATYLDKVHLLEKANAQLEGQIRDWYSKNSGPGKRDDKHYFETMEDLTTKIENAKLENARILLQVDNARLATDDFKIKLASEQSLRASVEIDIIDLRKVIDELTMTKSDLECQVESVKEELIYLRKNHNEEIDELQKQSRFMNVEVDAAPSNDLAKTMEEMRSQYEKLVEQQRLEAKYWFDKKVEECSVEIQTSTSELENYKQDLSDLKHKSHDLEIQFQAELSKRKATAGILENVNSEYMVVLVDKQRQIGLIEEQLKKTRKDVNIQIQEFDVLFDLKTRLEAEISTYRSLLDAE</sequence>
<dbReference type="PROSITE" id="PS51842">
    <property type="entry name" value="IF_ROD_2"/>
    <property type="match status" value="1"/>
</dbReference>
<evidence type="ECO:0000256" key="4">
    <source>
        <dbReference type="SAM" id="Coils"/>
    </source>
</evidence>